<dbReference type="CDD" id="cd16018">
    <property type="entry name" value="Enpp"/>
    <property type="match status" value="1"/>
</dbReference>
<dbReference type="AlphaFoldDB" id="A0A4S3PSV0"/>
<dbReference type="Proteomes" id="UP000306477">
    <property type="component" value="Unassembled WGS sequence"/>
</dbReference>
<evidence type="ECO:0000313" key="3">
    <source>
        <dbReference type="Proteomes" id="UP000306477"/>
    </source>
</evidence>
<gene>
    <name evidence="2" type="ORF">E1I69_09535</name>
</gene>
<dbReference type="GO" id="GO:0016787">
    <property type="term" value="F:hydrolase activity"/>
    <property type="evidence" value="ECO:0007669"/>
    <property type="project" value="UniProtKB-ARBA"/>
</dbReference>
<feature type="compositionally biased region" description="Basic and acidic residues" evidence="1">
    <location>
        <begin position="448"/>
        <end position="457"/>
    </location>
</feature>
<organism evidence="2 3">
    <name type="scientific">Bacillus timonensis</name>
    <dbReference type="NCBI Taxonomy" id="1033734"/>
    <lineage>
        <taxon>Bacteria</taxon>
        <taxon>Bacillati</taxon>
        <taxon>Bacillota</taxon>
        <taxon>Bacilli</taxon>
        <taxon>Bacillales</taxon>
        <taxon>Bacillaceae</taxon>
        <taxon>Bacillus</taxon>
    </lineage>
</organism>
<keyword evidence="3" id="KW-1185">Reference proteome</keyword>
<protein>
    <submittedName>
        <fullName evidence="2">Alkaline phosphatase family protein</fullName>
    </submittedName>
</protein>
<dbReference type="RefSeq" id="WP_136379382.1">
    <property type="nucleotide sequence ID" value="NZ_SLUB01000013.1"/>
</dbReference>
<dbReference type="Gene3D" id="3.40.720.10">
    <property type="entry name" value="Alkaline Phosphatase, subunit A"/>
    <property type="match status" value="1"/>
</dbReference>
<dbReference type="SUPFAM" id="SSF53649">
    <property type="entry name" value="Alkaline phosphatase-like"/>
    <property type="match status" value="1"/>
</dbReference>
<evidence type="ECO:0000313" key="2">
    <source>
        <dbReference type="EMBL" id="THE12811.1"/>
    </source>
</evidence>
<feature type="region of interest" description="Disordered" evidence="1">
    <location>
        <begin position="435"/>
        <end position="457"/>
    </location>
</feature>
<dbReference type="OrthoDB" id="9779418at2"/>
<dbReference type="InterPro" id="IPR017850">
    <property type="entry name" value="Alkaline_phosphatase_core_sf"/>
</dbReference>
<dbReference type="PANTHER" id="PTHR10151">
    <property type="entry name" value="ECTONUCLEOTIDE PYROPHOSPHATASE/PHOSPHODIESTERASE"/>
    <property type="match status" value="1"/>
</dbReference>
<dbReference type="STRING" id="1033734.GCA_000285535_02869"/>
<proteinExistence type="predicted"/>
<dbReference type="PANTHER" id="PTHR10151:SF120">
    <property type="entry name" value="BIS(5'-ADENOSYL)-TRIPHOSPHATASE"/>
    <property type="match status" value="1"/>
</dbReference>
<dbReference type="Pfam" id="PF01663">
    <property type="entry name" value="Phosphodiest"/>
    <property type="match status" value="1"/>
</dbReference>
<evidence type="ECO:0000256" key="1">
    <source>
        <dbReference type="SAM" id="MobiDB-lite"/>
    </source>
</evidence>
<comment type="caution">
    <text evidence="2">The sequence shown here is derived from an EMBL/GenBank/DDBJ whole genome shotgun (WGS) entry which is preliminary data.</text>
</comment>
<accession>A0A4S3PSV0</accession>
<sequence>MSRLTNHLLVISFDCLSSLDFPIIEKLPNFKKLLEHASYCRNVETIYPSVTYPCHATIVTGKFPRNHGIVNNTFLQPGRISPDWYWHRRHVKSTTLYDEAKKAGMTTAALLWPVTAKASIDYNMPEIFANRPWQNQIFVSLFNGSPLYQLEMNRKFGHLRNGLNQPELDDFVLESTVETIKTKQPNLMLVHFVDLDSQRHYHGFSSDEAMAALLRHDERLGRIINALEETGIYDKTTIIALGDHSALDESKAVKPNVLLKKAGLLTVNNEGKVLDWKAYCKSCDGSAYIYLKDKNDTKTQEQVWTLLTDLSEHEENGIERIRTTSEAKEKGADDNATFMIEARLGYYFKENLEGEYIDEIKAEDVREKRYTYASHGYSPEKENYTTVLIASGKGIRPNIEIPAMHLVDEGPTFARLLGLDLGTTDGHVIEELLWDHGDHGDGSSGSRNRRDGSSGSI</sequence>
<name>A0A4S3PSV0_9BACI</name>
<dbReference type="EMBL" id="SLUB01000013">
    <property type="protein sequence ID" value="THE12811.1"/>
    <property type="molecule type" value="Genomic_DNA"/>
</dbReference>
<reference evidence="2 3" key="1">
    <citation type="journal article" date="2019" name="Indoor Air">
        <title>Impacts of indoor surface finishes on bacterial viability.</title>
        <authorList>
            <person name="Hu J."/>
            <person name="Maamar S.B."/>
            <person name="Glawe A.J."/>
            <person name="Gottel N."/>
            <person name="Gilbert J.A."/>
            <person name="Hartmann E.M."/>
        </authorList>
    </citation>
    <scope>NUCLEOTIDE SEQUENCE [LARGE SCALE GENOMIC DNA]</scope>
    <source>
        <strain evidence="2 3">AF060A6</strain>
    </source>
</reference>
<dbReference type="InterPro" id="IPR002591">
    <property type="entry name" value="Phosphodiest/P_Trfase"/>
</dbReference>